<evidence type="ECO:0000313" key="9">
    <source>
        <dbReference type="EMBL" id="KAI1882933.1"/>
    </source>
</evidence>
<dbReference type="GO" id="GO:0000978">
    <property type="term" value="F:RNA polymerase II cis-regulatory region sequence-specific DNA binding"/>
    <property type="evidence" value="ECO:0007669"/>
    <property type="project" value="TreeGrafter"/>
</dbReference>
<comment type="similarity">
    <text evidence="2">Belongs to the bZIP family. ATF subfamily.</text>
</comment>
<feature type="region of interest" description="Disordered" evidence="7">
    <location>
        <begin position="152"/>
        <end position="179"/>
    </location>
</feature>
<dbReference type="Pfam" id="PF00170">
    <property type="entry name" value="bZIP_1"/>
    <property type="match status" value="1"/>
</dbReference>
<feature type="compositionally biased region" description="Polar residues" evidence="7">
    <location>
        <begin position="152"/>
        <end position="165"/>
    </location>
</feature>
<dbReference type="Gene3D" id="1.20.5.170">
    <property type="match status" value="1"/>
</dbReference>
<evidence type="ECO:0000313" key="10">
    <source>
        <dbReference type="Proteomes" id="UP000829720"/>
    </source>
</evidence>
<accession>A0A8T3CDD1</accession>
<sequence length="649" mass="70410">MATNLSMDIDNRRDPLYAAMASSTGDDICNETAEWDMSLFDELESMGDAEGLLQALESMSYTGQASDLDFGLEIPPWDLDSHGDAISRCTAADMSVGSLSPNASISSVSSPGSVEVLSPCYLHEEVLSPQSLLSPTPVSSDSCVSACVSMATTQQGRSSQPSRVKSANPPRRPINPPPKVCIQPKPVGPVPVPVVHSAVPLQAKTIVFQPLCSASVPMVCAPAERPPAQAPQMHGSQEPPAPAPPTFTLPNHVFIIPAPAQDRGVTPGGVHAFAQPRAAQPYLSTAVDRNSSAGKRLQRMIKNRESACLSRKKKKEQFLTLEARLKVALFENQKLKSENGSLRTQLDSLVAENNVLKVTAPKRRAVCLLVAVVFVILNVGPMGLLEGDPGSSPSTGTLPAGRHLLGFSTMDNEKSRVQETPETDIPLAAERLEESVSEEKALMVVKKNPNFFGAPPPCQPQVNRTKAIRLASELRGWVHRHESERVKSSQTASSQRKTKTTPKSMEKKASVAEVVTLQYTDVSKENPGSELQVYYARHRSYSDFFEEIQRRGDTFYVVSFRRDHLLLPATNHSKGSRPKMSVVLPAMNLNEAVIKEEDYEAMMQIDCEVMDTRILHIKTSSIPAFLRTNQSTPGSGQATSPVGVLQGFA</sequence>
<keyword evidence="3" id="KW-0805">Transcription regulation</keyword>
<dbReference type="GO" id="GO:0000981">
    <property type="term" value="F:DNA-binding transcription factor activity, RNA polymerase II-specific"/>
    <property type="evidence" value="ECO:0007669"/>
    <property type="project" value="TreeGrafter"/>
</dbReference>
<comment type="caution">
    <text evidence="9">The sequence shown here is derived from an EMBL/GenBank/DDBJ whole genome shotgun (WGS) entry which is preliminary data.</text>
</comment>
<dbReference type="EMBL" id="JAERUA010000024">
    <property type="protein sequence ID" value="KAI1882933.1"/>
    <property type="molecule type" value="Genomic_DNA"/>
</dbReference>
<dbReference type="InterPro" id="IPR004827">
    <property type="entry name" value="bZIP"/>
</dbReference>
<evidence type="ECO:0000256" key="3">
    <source>
        <dbReference type="ARBA" id="ARBA00023015"/>
    </source>
</evidence>
<dbReference type="PANTHER" id="PTHR46164">
    <property type="entry name" value="ATF6, ISOFORM C"/>
    <property type="match status" value="1"/>
</dbReference>
<dbReference type="PROSITE" id="PS50217">
    <property type="entry name" value="BZIP"/>
    <property type="match status" value="1"/>
</dbReference>
<dbReference type="OrthoDB" id="644067at2759"/>
<dbReference type="AlphaFoldDB" id="A0A8T3CDD1"/>
<feature type="region of interest" description="Disordered" evidence="7">
    <location>
        <begin position="225"/>
        <end position="244"/>
    </location>
</feature>
<dbReference type="InterPro" id="IPR051882">
    <property type="entry name" value="ATF_bZIP_TF"/>
</dbReference>
<evidence type="ECO:0000259" key="8">
    <source>
        <dbReference type="PROSITE" id="PS50217"/>
    </source>
</evidence>
<gene>
    <name evidence="9" type="ORF">AGOR_G00239990</name>
</gene>
<keyword evidence="10" id="KW-1185">Reference proteome</keyword>
<dbReference type="GO" id="GO:0016020">
    <property type="term" value="C:membrane"/>
    <property type="evidence" value="ECO:0007669"/>
    <property type="project" value="UniProtKB-SubCell"/>
</dbReference>
<reference evidence="9" key="1">
    <citation type="submission" date="2021-01" db="EMBL/GenBank/DDBJ databases">
        <authorList>
            <person name="Zahm M."/>
            <person name="Roques C."/>
            <person name="Cabau C."/>
            <person name="Klopp C."/>
            <person name="Donnadieu C."/>
            <person name="Jouanno E."/>
            <person name="Lampietro C."/>
            <person name="Louis A."/>
            <person name="Herpin A."/>
            <person name="Echchiki A."/>
            <person name="Berthelot C."/>
            <person name="Parey E."/>
            <person name="Roest-Crollius H."/>
            <person name="Braasch I."/>
            <person name="Postlethwait J."/>
            <person name="Bobe J."/>
            <person name="Montfort J."/>
            <person name="Bouchez O."/>
            <person name="Begum T."/>
            <person name="Mejri S."/>
            <person name="Adams A."/>
            <person name="Chen W.-J."/>
            <person name="Guiguen Y."/>
        </authorList>
    </citation>
    <scope>NUCLEOTIDE SEQUENCE</scope>
    <source>
        <tissue evidence="9">Blood</tissue>
    </source>
</reference>
<evidence type="ECO:0000256" key="6">
    <source>
        <dbReference type="ARBA" id="ARBA00023242"/>
    </source>
</evidence>
<dbReference type="SUPFAM" id="SSF57959">
    <property type="entry name" value="Leucine zipper domain"/>
    <property type="match status" value="1"/>
</dbReference>
<keyword evidence="4" id="KW-0238">DNA-binding</keyword>
<dbReference type="GO" id="GO:0030968">
    <property type="term" value="P:endoplasmic reticulum unfolded protein response"/>
    <property type="evidence" value="ECO:0007669"/>
    <property type="project" value="TreeGrafter"/>
</dbReference>
<organism evidence="9 10">
    <name type="scientific">Albula goreensis</name>
    <dbReference type="NCBI Taxonomy" id="1534307"/>
    <lineage>
        <taxon>Eukaryota</taxon>
        <taxon>Metazoa</taxon>
        <taxon>Chordata</taxon>
        <taxon>Craniata</taxon>
        <taxon>Vertebrata</taxon>
        <taxon>Euteleostomi</taxon>
        <taxon>Actinopterygii</taxon>
        <taxon>Neopterygii</taxon>
        <taxon>Teleostei</taxon>
        <taxon>Albuliformes</taxon>
        <taxon>Albulidae</taxon>
        <taxon>Albula</taxon>
    </lineage>
</organism>
<dbReference type="Proteomes" id="UP000829720">
    <property type="component" value="Unassembled WGS sequence"/>
</dbReference>
<comment type="subcellular location">
    <subcellularLocation>
        <location evidence="1">Membrane</location>
        <topology evidence="1">Single-pass membrane protein</topology>
    </subcellularLocation>
</comment>
<keyword evidence="5" id="KW-0804">Transcription</keyword>
<dbReference type="GO" id="GO:0005634">
    <property type="term" value="C:nucleus"/>
    <property type="evidence" value="ECO:0007669"/>
    <property type="project" value="TreeGrafter"/>
</dbReference>
<protein>
    <recommendedName>
        <fullName evidence="8">BZIP domain-containing protein</fullName>
    </recommendedName>
</protein>
<keyword evidence="6" id="KW-0539">Nucleus</keyword>
<dbReference type="SMART" id="SM00338">
    <property type="entry name" value="BRLZ"/>
    <property type="match status" value="1"/>
</dbReference>
<evidence type="ECO:0000256" key="7">
    <source>
        <dbReference type="SAM" id="MobiDB-lite"/>
    </source>
</evidence>
<evidence type="ECO:0000256" key="5">
    <source>
        <dbReference type="ARBA" id="ARBA00023163"/>
    </source>
</evidence>
<dbReference type="CDD" id="cd14700">
    <property type="entry name" value="bZIP_ATF6"/>
    <property type="match status" value="1"/>
</dbReference>
<name>A0A8T3CDD1_9TELE</name>
<evidence type="ECO:0000256" key="4">
    <source>
        <dbReference type="ARBA" id="ARBA00023125"/>
    </source>
</evidence>
<evidence type="ECO:0000256" key="1">
    <source>
        <dbReference type="ARBA" id="ARBA00004167"/>
    </source>
</evidence>
<evidence type="ECO:0000256" key="2">
    <source>
        <dbReference type="ARBA" id="ARBA00009050"/>
    </source>
</evidence>
<feature type="compositionally biased region" description="Pro residues" evidence="7">
    <location>
        <begin position="170"/>
        <end position="179"/>
    </location>
</feature>
<feature type="domain" description="BZIP" evidence="8">
    <location>
        <begin position="293"/>
        <end position="356"/>
    </location>
</feature>
<feature type="region of interest" description="Disordered" evidence="7">
    <location>
        <begin position="479"/>
        <end position="507"/>
    </location>
</feature>
<dbReference type="PANTHER" id="PTHR46164:SF1">
    <property type="entry name" value="CYCLIC AMP-DEPENDENT TRANSCRIPTION FACTOR ATF-6 ALPHA"/>
    <property type="match status" value="1"/>
</dbReference>
<proteinExistence type="inferred from homology"/>
<dbReference type="InterPro" id="IPR046347">
    <property type="entry name" value="bZIP_sf"/>
</dbReference>